<dbReference type="Pfam" id="PF03478">
    <property type="entry name" value="Beta-prop_KIB1-4"/>
    <property type="match status" value="1"/>
</dbReference>
<gene>
    <name evidence="2" type="ORF">BRADI_2g36400v3</name>
</gene>
<protein>
    <recommendedName>
        <fullName evidence="1">KIB1-4 beta-propeller domain-containing protein</fullName>
    </recommendedName>
</protein>
<reference evidence="2" key="2">
    <citation type="submission" date="2017-06" db="EMBL/GenBank/DDBJ databases">
        <title>WGS assembly of Brachypodium distachyon.</title>
        <authorList>
            <consortium name="The International Brachypodium Initiative"/>
            <person name="Lucas S."/>
            <person name="Harmon-Smith M."/>
            <person name="Lail K."/>
            <person name="Tice H."/>
            <person name="Grimwood J."/>
            <person name="Bruce D."/>
            <person name="Barry K."/>
            <person name="Shu S."/>
            <person name="Lindquist E."/>
            <person name="Wang M."/>
            <person name="Pitluck S."/>
            <person name="Vogel J.P."/>
            <person name="Garvin D.F."/>
            <person name="Mockler T.C."/>
            <person name="Schmutz J."/>
            <person name="Rokhsar D."/>
            <person name="Bevan M.W."/>
        </authorList>
    </citation>
    <scope>NUCLEOTIDE SEQUENCE</scope>
    <source>
        <strain evidence="2">Bd21</strain>
    </source>
</reference>
<dbReference type="InParanoid" id="A0A2K2DC43"/>
<evidence type="ECO:0000313" key="3">
    <source>
        <dbReference type="EnsemblPlants" id="PNT71847"/>
    </source>
</evidence>
<dbReference type="PANTHER" id="PTHR33127">
    <property type="entry name" value="TRANSMEMBRANE PROTEIN"/>
    <property type="match status" value="1"/>
</dbReference>
<dbReference type="EMBL" id="CM000881">
    <property type="protein sequence ID" value="PNT71847.1"/>
    <property type="molecule type" value="Genomic_DNA"/>
</dbReference>
<evidence type="ECO:0000259" key="1">
    <source>
        <dbReference type="Pfam" id="PF03478"/>
    </source>
</evidence>
<sequence length="178" mass="19650">MAAVGGKVYFEISAHDLGVIEFDSNPESSSSSSTVAELGGIDVDMVELPSHMPMASTYLVESAGELFLVVVFFDGENFHEVAEVRVYRMDFSKPAWCEVDRIGDDHRIGISNFGASCSAYGGLKGNCVYFLNHLATAENFLHVFDLQDGTQQVQRPFRDMGFTLPPRPPFWLLPAESM</sequence>
<reference evidence="3" key="3">
    <citation type="submission" date="2018-08" db="UniProtKB">
        <authorList>
            <consortium name="EnsemblPlants"/>
        </authorList>
    </citation>
    <scope>IDENTIFICATION</scope>
    <source>
        <strain evidence="3">cv. Bd21</strain>
    </source>
</reference>
<dbReference type="EnsemblPlants" id="PNT71847">
    <property type="protein sequence ID" value="PNT71847"/>
    <property type="gene ID" value="BRADI_2g36400v3"/>
</dbReference>
<dbReference type="InterPro" id="IPR005174">
    <property type="entry name" value="KIB1-4_b-propeller"/>
</dbReference>
<accession>A0A2K2DC43</accession>
<dbReference type="PANTHER" id="PTHR33127:SF45">
    <property type="entry name" value="OS05G0143700 PROTEIN"/>
    <property type="match status" value="1"/>
</dbReference>
<name>A0A2K2DC43_BRADI</name>
<evidence type="ECO:0000313" key="2">
    <source>
        <dbReference type="EMBL" id="PNT71847.1"/>
    </source>
</evidence>
<dbReference type="AlphaFoldDB" id="A0A2K2DC43"/>
<reference evidence="2 3" key="1">
    <citation type="journal article" date="2010" name="Nature">
        <title>Genome sequencing and analysis of the model grass Brachypodium distachyon.</title>
        <authorList>
            <consortium name="International Brachypodium Initiative"/>
        </authorList>
    </citation>
    <scope>NUCLEOTIDE SEQUENCE [LARGE SCALE GENOMIC DNA]</scope>
    <source>
        <strain evidence="2 3">Bd21</strain>
    </source>
</reference>
<dbReference type="Proteomes" id="UP000008810">
    <property type="component" value="Chromosome 2"/>
</dbReference>
<evidence type="ECO:0000313" key="4">
    <source>
        <dbReference type="Proteomes" id="UP000008810"/>
    </source>
</evidence>
<organism evidence="2">
    <name type="scientific">Brachypodium distachyon</name>
    <name type="common">Purple false brome</name>
    <name type="synonym">Trachynia distachya</name>
    <dbReference type="NCBI Taxonomy" id="15368"/>
    <lineage>
        <taxon>Eukaryota</taxon>
        <taxon>Viridiplantae</taxon>
        <taxon>Streptophyta</taxon>
        <taxon>Embryophyta</taxon>
        <taxon>Tracheophyta</taxon>
        <taxon>Spermatophyta</taxon>
        <taxon>Magnoliopsida</taxon>
        <taxon>Liliopsida</taxon>
        <taxon>Poales</taxon>
        <taxon>Poaceae</taxon>
        <taxon>BOP clade</taxon>
        <taxon>Pooideae</taxon>
        <taxon>Stipodae</taxon>
        <taxon>Brachypodieae</taxon>
        <taxon>Brachypodium</taxon>
    </lineage>
</organism>
<dbReference type="OrthoDB" id="1863935at2759"/>
<keyword evidence="4" id="KW-1185">Reference proteome</keyword>
<dbReference type="Gramene" id="PNT71847">
    <property type="protein sequence ID" value="PNT71847"/>
    <property type="gene ID" value="BRADI_2g36400v3"/>
</dbReference>
<feature type="domain" description="KIB1-4 beta-propeller" evidence="1">
    <location>
        <begin position="2"/>
        <end position="144"/>
    </location>
</feature>
<proteinExistence type="predicted"/>